<dbReference type="Proteomes" id="UP001652700">
    <property type="component" value="Unplaced"/>
</dbReference>
<dbReference type="InterPro" id="IPR031311">
    <property type="entry name" value="CHIT_BIND_RR_consensus"/>
</dbReference>
<dbReference type="EnsemblMetazoa" id="XM_028273841.2">
    <property type="protein sequence ID" value="XP_028129642.2"/>
    <property type="gene ID" value="LOC114325710"/>
</dbReference>
<keyword evidence="3" id="KW-0812">Transmembrane</keyword>
<dbReference type="PROSITE" id="PS51155">
    <property type="entry name" value="CHIT_BIND_RR_2"/>
    <property type="match status" value="1"/>
</dbReference>
<dbReference type="GeneID" id="114325710"/>
<accession>A0ABM5IC74</accession>
<evidence type="ECO:0000256" key="1">
    <source>
        <dbReference type="ARBA" id="ARBA00022460"/>
    </source>
</evidence>
<reference evidence="4" key="1">
    <citation type="submission" date="2025-05" db="UniProtKB">
        <authorList>
            <consortium name="EnsemblMetazoa"/>
        </authorList>
    </citation>
    <scope>IDENTIFICATION</scope>
</reference>
<proteinExistence type="predicted"/>
<organism evidence="4 5">
    <name type="scientific">Diabrotica virgifera virgifera</name>
    <name type="common">western corn rootworm</name>
    <dbReference type="NCBI Taxonomy" id="50390"/>
    <lineage>
        <taxon>Eukaryota</taxon>
        <taxon>Metazoa</taxon>
        <taxon>Ecdysozoa</taxon>
        <taxon>Arthropoda</taxon>
        <taxon>Hexapoda</taxon>
        <taxon>Insecta</taxon>
        <taxon>Pterygota</taxon>
        <taxon>Neoptera</taxon>
        <taxon>Endopterygota</taxon>
        <taxon>Coleoptera</taxon>
        <taxon>Polyphaga</taxon>
        <taxon>Cucujiformia</taxon>
        <taxon>Chrysomeloidea</taxon>
        <taxon>Chrysomelidae</taxon>
        <taxon>Galerucinae</taxon>
        <taxon>Diabroticina</taxon>
        <taxon>Diabroticites</taxon>
        <taxon>Diabrotica</taxon>
    </lineage>
</organism>
<keyword evidence="3" id="KW-0472">Membrane</keyword>
<dbReference type="RefSeq" id="XP_028129642.2">
    <property type="nucleotide sequence ID" value="XM_028273841.2"/>
</dbReference>
<dbReference type="InterPro" id="IPR050468">
    <property type="entry name" value="Cuticle_Struct_Prot"/>
</dbReference>
<protein>
    <submittedName>
        <fullName evidence="4">Uncharacterized protein</fullName>
    </submittedName>
</protein>
<keyword evidence="1 2" id="KW-0193">Cuticle</keyword>
<dbReference type="PRINTS" id="PR00947">
    <property type="entry name" value="CUTICLE"/>
</dbReference>
<dbReference type="PROSITE" id="PS00233">
    <property type="entry name" value="CHIT_BIND_RR_1"/>
    <property type="match status" value="1"/>
</dbReference>
<evidence type="ECO:0000256" key="2">
    <source>
        <dbReference type="PROSITE-ProRule" id="PRU00497"/>
    </source>
</evidence>
<dbReference type="PANTHER" id="PTHR10380">
    <property type="entry name" value="CUTICLE PROTEIN"/>
    <property type="match status" value="1"/>
</dbReference>
<evidence type="ECO:0000256" key="3">
    <source>
        <dbReference type="SAM" id="Phobius"/>
    </source>
</evidence>
<dbReference type="InterPro" id="IPR000618">
    <property type="entry name" value="Insect_cuticle"/>
</dbReference>
<name>A0ABM5IC74_DIAVI</name>
<feature type="transmembrane region" description="Helical" evidence="3">
    <location>
        <begin position="6"/>
        <end position="26"/>
    </location>
</feature>
<evidence type="ECO:0000313" key="5">
    <source>
        <dbReference type="Proteomes" id="UP001652700"/>
    </source>
</evidence>
<sequence>MHLSLVWLTGKMISLVLFLTICGCAFGQYREKVLVRPNIAITPGQVIRIISQTQEGPNLDGSYAWSYETENGIAGREVGRPKAQDIEEVQGEIKYTAPDGSPIQLTYTADENGFVPQGAHLPTAPPVPEAILRSLEWNAAHPEEDDYLRGANTIEGSVRYRRP</sequence>
<dbReference type="PANTHER" id="PTHR10380:SF241">
    <property type="entry name" value="CUTICULAR PROTEIN 47EG-RELATED"/>
    <property type="match status" value="1"/>
</dbReference>
<keyword evidence="5" id="KW-1185">Reference proteome</keyword>
<evidence type="ECO:0000313" key="4">
    <source>
        <dbReference type="EnsemblMetazoa" id="XP_028129642.2"/>
    </source>
</evidence>
<keyword evidence="3" id="KW-1133">Transmembrane helix</keyword>
<dbReference type="Pfam" id="PF00379">
    <property type="entry name" value="Chitin_bind_4"/>
    <property type="match status" value="1"/>
</dbReference>